<protein>
    <submittedName>
        <fullName evidence="3">Uncharacterized protein</fullName>
    </submittedName>
</protein>
<feature type="compositionally biased region" description="Low complexity" evidence="1">
    <location>
        <begin position="28"/>
        <end position="50"/>
    </location>
</feature>
<evidence type="ECO:0000256" key="1">
    <source>
        <dbReference type="SAM" id="MobiDB-lite"/>
    </source>
</evidence>
<name>A0A7D5IRX5_9MICO</name>
<accession>A0A7D5IRX5</accession>
<keyword evidence="2" id="KW-0732">Signal</keyword>
<feature type="signal peptide" evidence="2">
    <location>
        <begin position="1"/>
        <end position="24"/>
    </location>
</feature>
<evidence type="ECO:0000313" key="4">
    <source>
        <dbReference type="Proteomes" id="UP000509638"/>
    </source>
</evidence>
<feature type="region of interest" description="Disordered" evidence="1">
    <location>
        <begin position="26"/>
        <end position="52"/>
    </location>
</feature>
<proteinExistence type="predicted"/>
<dbReference type="Proteomes" id="UP000509638">
    <property type="component" value="Chromosome"/>
</dbReference>
<evidence type="ECO:0000256" key="2">
    <source>
        <dbReference type="SAM" id="SignalP"/>
    </source>
</evidence>
<dbReference type="AlphaFoldDB" id="A0A7D5IRX5"/>
<organism evidence="3 4">
    <name type="scientific">Microbacterium oleivorans</name>
    <dbReference type="NCBI Taxonomy" id="273677"/>
    <lineage>
        <taxon>Bacteria</taxon>
        <taxon>Bacillati</taxon>
        <taxon>Actinomycetota</taxon>
        <taxon>Actinomycetes</taxon>
        <taxon>Micrococcales</taxon>
        <taxon>Microbacteriaceae</taxon>
        <taxon>Microbacterium</taxon>
    </lineage>
</organism>
<feature type="chain" id="PRO_5038779205" evidence="2">
    <location>
        <begin position="25"/>
        <end position="358"/>
    </location>
</feature>
<sequence>MPRGRLAVLSLLVVAALTSGCATTQSVAETPAPSTPPASETPTPTATAAPDPVPVRVFDGDCDRMLTAEQRGSFLGPGTMTAEERHRAENPDRVFAVDLDLDPVGTTGGLECMWFVAEDAGLPEGVSTLRTTVLPAAAVPNEFAARYAVARCEPNYDSGLCRLGRTVGDDWIMATVGWAVYEAPVELLDAAIDAVAVNLPDATRPRPAAFDDVWSIPDCVRLGEAIGLEELIGPYLDGYWEGSEQPEEVLFAAAGVERSCPVFSDSERLSDESEFFILAPQVAPGLAWQWEQLRSGTQGFSSEIGVVGATNAFAADLGHGSSAVFATDGTNVARLYADSDDVEVAAEILGRIIRELSR</sequence>
<reference evidence="3 4" key="1">
    <citation type="submission" date="2020-06" db="EMBL/GenBank/DDBJ databases">
        <authorList>
            <person name="Jo H."/>
        </authorList>
    </citation>
    <scope>NUCLEOTIDE SEQUENCE [LARGE SCALE GENOMIC DNA]</scope>
    <source>
        <strain evidence="3 4">I46</strain>
    </source>
</reference>
<dbReference type="EMBL" id="CP058316">
    <property type="protein sequence ID" value="QLD11057.1"/>
    <property type="molecule type" value="Genomic_DNA"/>
</dbReference>
<evidence type="ECO:0000313" key="3">
    <source>
        <dbReference type="EMBL" id="QLD11057.1"/>
    </source>
</evidence>
<dbReference type="RefSeq" id="WP_178010687.1">
    <property type="nucleotide sequence ID" value="NZ_CP058316.1"/>
</dbReference>
<dbReference type="PROSITE" id="PS51257">
    <property type="entry name" value="PROKAR_LIPOPROTEIN"/>
    <property type="match status" value="1"/>
</dbReference>
<gene>
    <name evidence="3" type="ORF">HW566_04200</name>
</gene>